<keyword evidence="2" id="KW-0460">Magnesium</keyword>
<protein>
    <recommendedName>
        <fullName evidence="2">Terpene synthase</fullName>
        <ecNumber evidence="2">4.2.3.-</ecNumber>
    </recommendedName>
</protein>
<evidence type="ECO:0000256" key="1">
    <source>
        <dbReference type="ARBA" id="ARBA00023239"/>
    </source>
</evidence>
<accession>A0A516R1D6</accession>
<sequence length="360" mass="40869">MTTDITIPPIDLPFPISQKNPLQDQLYPATLEWARRFQLVTTEAAAERLRRYRLELCSYYAPALDSRPALQLLTDWITWAVVLEDQIDEATAGLRPDRLAPVLDDFRAILRGDAGIQPSSIPAMAALTDLWQRTAPGSGAQWRQRFYDHLSEQFRAELRASIHRATHTPMDIATCIELRAKTGWVTLVHDLQHHIHQIWLPDTVYCSTSYQTLLWSTADIVMWTNDLFSHTREAAFGELNNLAIALQVQRDLTSQQAVDHVHTMIADRVEDFLKASQELPDLVRSLQLPPDVARAAEDCLTHMRTLLRGSHDWHMSCERYHHGPDIAANLHTLDDVLGIAQDTTDAHSEDAPQKEKGEAR</sequence>
<keyword evidence="1 2" id="KW-0456">Lyase</keyword>
<dbReference type="EMBL" id="CP040916">
    <property type="protein sequence ID" value="QDQ09473.1"/>
    <property type="molecule type" value="Genomic_DNA"/>
</dbReference>
<comment type="cofactor">
    <cofactor evidence="2">
        <name>Mg(2+)</name>
        <dbReference type="ChEBI" id="CHEBI:18420"/>
    </cofactor>
</comment>
<proteinExistence type="inferred from homology"/>
<dbReference type="Proteomes" id="UP000316806">
    <property type="component" value="Chromosome"/>
</dbReference>
<dbReference type="GO" id="GO:0010333">
    <property type="term" value="F:terpene synthase activity"/>
    <property type="evidence" value="ECO:0007669"/>
    <property type="project" value="InterPro"/>
</dbReference>
<reference evidence="3 4" key="1">
    <citation type="journal article" date="2019" name="J. Ind. Microbiol. Biotechnol.">
        <title>The complete genomic sequence of Streptomyces spectabilis NRRL-2792 and identification of secondary metabolite biosynthetic gene clusters.</title>
        <authorList>
            <person name="Sinha A."/>
            <person name="Phillips-Salemka S."/>
            <person name="Niraula T.A."/>
            <person name="Short K.A."/>
            <person name="Niraula N.P."/>
        </authorList>
    </citation>
    <scope>NUCLEOTIDE SEQUENCE [LARGE SCALE GENOMIC DNA]</scope>
    <source>
        <strain evidence="3 4">NRRL 2792</strain>
    </source>
</reference>
<evidence type="ECO:0000313" key="4">
    <source>
        <dbReference type="Proteomes" id="UP000316806"/>
    </source>
</evidence>
<dbReference type="Gene3D" id="1.10.600.10">
    <property type="entry name" value="Farnesyl Diphosphate Synthase"/>
    <property type="match status" value="1"/>
</dbReference>
<dbReference type="EC" id="4.2.3.-" evidence="2"/>
<name>A0A516R1D6_STRST</name>
<keyword evidence="2" id="KW-0479">Metal-binding</keyword>
<gene>
    <name evidence="3" type="ORF">FH965_01950</name>
</gene>
<dbReference type="InterPro" id="IPR034686">
    <property type="entry name" value="Terpene_cyclase-like_2"/>
</dbReference>
<dbReference type="RefSeq" id="WP_144001051.1">
    <property type="nucleotide sequence ID" value="NZ_CP040916.1"/>
</dbReference>
<dbReference type="PANTHER" id="PTHR35201">
    <property type="entry name" value="TERPENE SYNTHASE"/>
    <property type="match status" value="1"/>
</dbReference>
<dbReference type="InterPro" id="IPR008949">
    <property type="entry name" value="Isoprenoid_synthase_dom_sf"/>
</dbReference>
<dbReference type="AlphaFoldDB" id="A0A516R1D6"/>
<comment type="similarity">
    <text evidence="2">Belongs to the terpene synthase family.</text>
</comment>
<dbReference type="Pfam" id="PF19086">
    <property type="entry name" value="Terpene_syn_C_2"/>
    <property type="match status" value="1"/>
</dbReference>
<organism evidence="3 4">
    <name type="scientific">Streptomyces spectabilis</name>
    <dbReference type="NCBI Taxonomy" id="68270"/>
    <lineage>
        <taxon>Bacteria</taxon>
        <taxon>Bacillati</taxon>
        <taxon>Actinomycetota</taxon>
        <taxon>Actinomycetes</taxon>
        <taxon>Kitasatosporales</taxon>
        <taxon>Streptomycetaceae</taxon>
        <taxon>Streptomyces</taxon>
    </lineage>
</organism>
<dbReference type="PANTHER" id="PTHR35201:SF4">
    <property type="entry name" value="BETA-PINACENE SYNTHASE-RELATED"/>
    <property type="match status" value="1"/>
</dbReference>
<dbReference type="SUPFAM" id="SSF48576">
    <property type="entry name" value="Terpenoid synthases"/>
    <property type="match status" value="1"/>
</dbReference>
<evidence type="ECO:0000256" key="2">
    <source>
        <dbReference type="RuleBase" id="RU366034"/>
    </source>
</evidence>
<evidence type="ECO:0000313" key="3">
    <source>
        <dbReference type="EMBL" id="QDQ09473.1"/>
    </source>
</evidence>
<dbReference type="GO" id="GO:0046872">
    <property type="term" value="F:metal ion binding"/>
    <property type="evidence" value="ECO:0007669"/>
    <property type="project" value="UniProtKB-KW"/>
</dbReference>